<dbReference type="Gene3D" id="2.60.40.3440">
    <property type="match status" value="1"/>
</dbReference>
<dbReference type="Gene3D" id="2.60.40.10">
    <property type="entry name" value="Immunoglobulins"/>
    <property type="match status" value="1"/>
</dbReference>
<proteinExistence type="predicted"/>
<evidence type="ECO:0008006" key="6">
    <source>
        <dbReference type="Google" id="ProtNLM"/>
    </source>
</evidence>
<dbReference type="PANTHER" id="PTHR46375:SF3">
    <property type="entry name" value="KELCH REPEAT AND BTB DOMAIN-CONTAINING PROTEIN 13"/>
    <property type="match status" value="1"/>
</dbReference>
<dbReference type="InterPro" id="IPR052392">
    <property type="entry name" value="Kelch-BTB_domain-containing"/>
</dbReference>
<evidence type="ECO:0000313" key="3">
    <source>
        <dbReference type="EMBL" id="CAH9065593.1"/>
    </source>
</evidence>
<keyword evidence="4" id="KW-1185">Reference proteome</keyword>
<dbReference type="InterPro" id="IPR015915">
    <property type="entry name" value="Kelch-typ_b-propeller"/>
</dbReference>
<dbReference type="Pfam" id="PF17963">
    <property type="entry name" value="Big_9"/>
    <property type="match status" value="1"/>
</dbReference>
<dbReference type="Gene3D" id="2.120.10.80">
    <property type="entry name" value="Kelch-type beta propeller"/>
    <property type="match status" value="1"/>
</dbReference>
<dbReference type="RefSeq" id="WP_261594682.1">
    <property type="nucleotide sequence ID" value="NZ_CAMAPC010000018.1"/>
</dbReference>
<feature type="signal peptide" evidence="1">
    <location>
        <begin position="1"/>
        <end position="23"/>
    </location>
</feature>
<dbReference type="Pfam" id="PF01344">
    <property type="entry name" value="Kelch_1"/>
    <property type="match status" value="1"/>
</dbReference>
<dbReference type="InterPro" id="IPR013783">
    <property type="entry name" value="Ig-like_fold"/>
</dbReference>
<dbReference type="AlphaFoldDB" id="A0A9W4R233"/>
<dbReference type="GO" id="GO:0005509">
    <property type="term" value="F:calcium ion binding"/>
    <property type="evidence" value="ECO:0007669"/>
    <property type="project" value="InterPro"/>
</dbReference>
<reference evidence="2 5" key="1">
    <citation type="submission" date="2022-07" db="EMBL/GenBank/DDBJ databases">
        <authorList>
            <person name="Criscuolo A."/>
        </authorList>
    </citation>
    <scope>NUCLEOTIDE SEQUENCE</scope>
    <source>
        <strain evidence="5">CIP 111951</strain>
        <strain evidence="2">CIP111854</strain>
        <strain evidence="3">CIP111951</strain>
    </source>
</reference>
<evidence type="ECO:0000256" key="1">
    <source>
        <dbReference type="SAM" id="SignalP"/>
    </source>
</evidence>
<dbReference type="SUPFAM" id="SSF49313">
    <property type="entry name" value="Cadherin-like"/>
    <property type="match status" value="1"/>
</dbReference>
<dbReference type="EMBL" id="CAMAPD010000019">
    <property type="protein sequence ID" value="CAH9065593.1"/>
    <property type="molecule type" value="Genomic_DNA"/>
</dbReference>
<dbReference type="GO" id="GO:0016020">
    <property type="term" value="C:membrane"/>
    <property type="evidence" value="ECO:0007669"/>
    <property type="project" value="InterPro"/>
</dbReference>
<protein>
    <recommendedName>
        <fullName evidence="6">Tandem-95 repeat protein</fullName>
    </recommendedName>
</protein>
<dbReference type="EMBL" id="CAMAPC010000018">
    <property type="protein sequence ID" value="CAH9064602.1"/>
    <property type="molecule type" value="Genomic_DNA"/>
</dbReference>
<dbReference type="SUPFAM" id="SSF117281">
    <property type="entry name" value="Kelch motif"/>
    <property type="match status" value="1"/>
</dbReference>
<accession>A0A9W4R233</accession>
<evidence type="ECO:0000313" key="2">
    <source>
        <dbReference type="EMBL" id="CAH9064602.1"/>
    </source>
</evidence>
<dbReference type="InterPro" id="IPR015919">
    <property type="entry name" value="Cadherin-like_sf"/>
</dbReference>
<dbReference type="PANTHER" id="PTHR46375">
    <property type="entry name" value="KELCH REPEAT AND BTB DOMAIN-CONTAINING PROTEIN 13-RELATED"/>
    <property type="match status" value="1"/>
</dbReference>
<name>A0A9W4R233_9GAMM</name>
<dbReference type="Proteomes" id="UP001152485">
    <property type="component" value="Unassembled WGS sequence"/>
</dbReference>
<sequence length="523" mass="58091">MNYRITFLFPIVLLLSACGGSSNDEPSIVPNNNPAAFSVIAQLNSQTNEDTSGNIDISATQTPNQTEAITVKLVSAPTLGTITGNYPKLIYTPDQNKFGKDHFTYTLKQGDITSEAVVVNITIHAINDEPIITGQPVSNIDLNDEFSFTPQIIDVDLDTSNHRFSIYNKPLWSQFDESTGTLHGTPTLTEHVGTFSDIIITVIDADHEVKLPPFNIEVKGQAWSEVSQLPGFQGSHLATTMINQTLFSLTHNYTWSSAMICQSAPAQAPHLSQWNIDSNEWLTLQSPALSRFYFHTQAMGKKIYVFGGINSCPSDSKGVTTMEVYDVEDKSWQTFDSPEFTPFNNAISATCSTDSMIYAFVAHEQSHTLYTLDAETNTWHSKVLPDMKHKVSSCAIEGEQAYLIAENETAAQKELITFDLTTQTTSTSELIPQSVAFSYTDVTLSNHSLYVLSASHLMAFDLDTKQWKSHSSNPYAMQQQDQTVHYLRDFKLENSNGKLYSIGGAFTTQYEQSIYVFDISIDN</sequence>
<dbReference type="PROSITE" id="PS51257">
    <property type="entry name" value="PROKAR_LIPOPROTEIN"/>
    <property type="match status" value="1"/>
</dbReference>
<evidence type="ECO:0000313" key="4">
    <source>
        <dbReference type="Proteomes" id="UP001152467"/>
    </source>
</evidence>
<organism evidence="2 4">
    <name type="scientific">Pseudoalteromonas holothuriae</name>
    <dbReference type="NCBI Taxonomy" id="2963714"/>
    <lineage>
        <taxon>Bacteria</taxon>
        <taxon>Pseudomonadati</taxon>
        <taxon>Pseudomonadota</taxon>
        <taxon>Gammaproteobacteria</taxon>
        <taxon>Alteromonadales</taxon>
        <taxon>Pseudoalteromonadaceae</taxon>
        <taxon>Pseudoalteromonas</taxon>
    </lineage>
</organism>
<dbReference type="Proteomes" id="UP001152467">
    <property type="component" value="Unassembled WGS sequence"/>
</dbReference>
<feature type="chain" id="PRO_5040997821" description="Tandem-95 repeat protein" evidence="1">
    <location>
        <begin position="24"/>
        <end position="523"/>
    </location>
</feature>
<dbReference type="InterPro" id="IPR006652">
    <property type="entry name" value="Kelch_1"/>
</dbReference>
<gene>
    <name evidence="2" type="ORF">PSECIP111854_03492</name>
    <name evidence="3" type="ORF">PSECIP111951_03396</name>
</gene>
<keyword evidence="1" id="KW-0732">Signal</keyword>
<comment type="caution">
    <text evidence="2">The sequence shown here is derived from an EMBL/GenBank/DDBJ whole genome shotgun (WGS) entry which is preliminary data.</text>
</comment>
<evidence type="ECO:0000313" key="5">
    <source>
        <dbReference type="Proteomes" id="UP001152485"/>
    </source>
</evidence>